<dbReference type="Pfam" id="PF01614">
    <property type="entry name" value="IclR_C"/>
    <property type="match status" value="1"/>
</dbReference>
<accession>A0ABU3MKX5</accession>
<dbReference type="InterPro" id="IPR050707">
    <property type="entry name" value="HTH_MetabolicPath_Reg"/>
</dbReference>
<dbReference type="InterPro" id="IPR036388">
    <property type="entry name" value="WH-like_DNA-bd_sf"/>
</dbReference>
<dbReference type="RefSeq" id="WP_314285168.1">
    <property type="nucleotide sequence ID" value="NZ_JAVVDO010000065.1"/>
</dbReference>
<evidence type="ECO:0000259" key="5">
    <source>
        <dbReference type="PROSITE" id="PS51078"/>
    </source>
</evidence>
<dbReference type="Gene3D" id="1.10.10.10">
    <property type="entry name" value="Winged helix-like DNA-binding domain superfamily/Winged helix DNA-binding domain"/>
    <property type="match status" value="1"/>
</dbReference>
<evidence type="ECO:0000256" key="2">
    <source>
        <dbReference type="ARBA" id="ARBA00023125"/>
    </source>
</evidence>
<gene>
    <name evidence="6" type="ORF">RQ831_21470</name>
</gene>
<dbReference type="Pfam" id="PF09339">
    <property type="entry name" value="HTH_IclR"/>
    <property type="match status" value="1"/>
</dbReference>
<organism evidence="6 7">
    <name type="scientific">Roseomonas gilardii</name>
    <dbReference type="NCBI Taxonomy" id="257708"/>
    <lineage>
        <taxon>Bacteria</taxon>
        <taxon>Pseudomonadati</taxon>
        <taxon>Pseudomonadota</taxon>
        <taxon>Alphaproteobacteria</taxon>
        <taxon>Acetobacterales</taxon>
        <taxon>Roseomonadaceae</taxon>
        <taxon>Roseomonas</taxon>
    </lineage>
</organism>
<evidence type="ECO:0000313" key="7">
    <source>
        <dbReference type="Proteomes" id="UP001258945"/>
    </source>
</evidence>
<dbReference type="InterPro" id="IPR014757">
    <property type="entry name" value="Tscrpt_reg_IclR_C"/>
</dbReference>
<dbReference type="PANTHER" id="PTHR30136:SF24">
    <property type="entry name" value="HTH-TYPE TRANSCRIPTIONAL REPRESSOR ALLR"/>
    <property type="match status" value="1"/>
</dbReference>
<dbReference type="SUPFAM" id="SSF46785">
    <property type="entry name" value="Winged helix' DNA-binding domain"/>
    <property type="match status" value="1"/>
</dbReference>
<dbReference type="InterPro" id="IPR005471">
    <property type="entry name" value="Tscrpt_reg_IclR_N"/>
</dbReference>
<feature type="domain" description="IclR-ED" evidence="5">
    <location>
        <begin position="80"/>
        <end position="241"/>
    </location>
</feature>
<dbReference type="EMBL" id="JAVVDO010000065">
    <property type="protein sequence ID" value="MDT8333628.1"/>
    <property type="molecule type" value="Genomic_DNA"/>
</dbReference>
<keyword evidence="2" id="KW-0238">DNA-binding</keyword>
<feature type="domain" description="HTH iclR-type" evidence="4">
    <location>
        <begin position="25"/>
        <end position="86"/>
    </location>
</feature>
<dbReference type="PROSITE" id="PS51078">
    <property type="entry name" value="ICLR_ED"/>
    <property type="match status" value="1"/>
</dbReference>
<name>A0ABU3MKX5_9PROT</name>
<dbReference type="Gene3D" id="3.30.450.40">
    <property type="match status" value="1"/>
</dbReference>
<reference evidence="6 7" key="1">
    <citation type="journal article" date="2019" name="Microb. Pathog.">
        <title>Comparison of VITEK 2, MALDI-TOF MS, 16S rRNA gene sequencing, and whole-genome sequencing for identification of Roseomonas mucosa.</title>
        <authorList>
            <person name="Rudolph W.W."/>
            <person name="Gunzer F."/>
            <person name="Trauth M."/>
            <person name="Bunk B."/>
            <person name="Bigge R."/>
            <person name="Schrottner P."/>
        </authorList>
    </citation>
    <scope>NUCLEOTIDE SEQUENCE [LARGE SCALE GENOMIC DNA]</scope>
    <source>
        <strain evidence="6 7">DSM 103800</strain>
    </source>
</reference>
<comment type="caution">
    <text evidence="6">The sequence shown here is derived from an EMBL/GenBank/DDBJ whole genome shotgun (WGS) entry which is preliminary data.</text>
</comment>
<dbReference type="PROSITE" id="PS51077">
    <property type="entry name" value="HTH_ICLR"/>
    <property type="match status" value="1"/>
</dbReference>
<evidence type="ECO:0000256" key="1">
    <source>
        <dbReference type="ARBA" id="ARBA00023015"/>
    </source>
</evidence>
<protein>
    <submittedName>
        <fullName evidence="6">Helix-turn-helix domain-containing protein</fullName>
    </submittedName>
</protein>
<proteinExistence type="predicted"/>
<keyword evidence="3" id="KW-0804">Transcription</keyword>
<dbReference type="Proteomes" id="UP001258945">
    <property type="component" value="Unassembled WGS sequence"/>
</dbReference>
<sequence length="241" mass="24746">MPSKEAAGSGAARKGAAGAASGNTLQTLDRGLQALDLISRQPEGLSVAALAVQLEVHRAIAYRLATTLESHALIARDSGGLLHLGAGLLVLASRFEPQLRTLALPLLQELARATGAAAFVSVARGMDCIAIAVAEPEAGLLRVAYRVGSRHPLSKGAAGIAILSGRKERPDDPPAVREARRSGVSITRSELQRGAVGVASPLRGVPGVEASLGIVALEGLDVDTSTRLVIEGADQLRKALS</sequence>
<dbReference type="SUPFAM" id="SSF55781">
    <property type="entry name" value="GAF domain-like"/>
    <property type="match status" value="1"/>
</dbReference>
<evidence type="ECO:0000256" key="3">
    <source>
        <dbReference type="ARBA" id="ARBA00023163"/>
    </source>
</evidence>
<keyword evidence="7" id="KW-1185">Reference proteome</keyword>
<dbReference type="PANTHER" id="PTHR30136">
    <property type="entry name" value="HELIX-TURN-HELIX TRANSCRIPTIONAL REGULATOR, ICLR FAMILY"/>
    <property type="match status" value="1"/>
</dbReference>
<dbReference type="SMART" id="SM00346">
    <property type="entry name" value="HTH_ICLR"/>
    <property type="match status" value="1"/>
</dbReference>
<evidence type="ECO:0000313" key="6">
    <source>
        <dbReference type="EMBL" id="MDT8333628.1"/>
    </source>
</evidence>
<evidence type="ECO:0000259" key="4">
    <source>
        <dbReference type="PROSITE" id="PS51077"/>
    </source>
</evidence>
<keyword evidence="1" id="KW-0805">Transcription regulation</keyword>
<dbReference type="InterPro" id="IPR036390">
    <property type="entry name" value="WH_DNA-bd_sf"/>
</dbReference>
<dbReference type="InterPro" id="IPR029016">
    <property type="entry name" value="GAF-like_dom_sf"/>
</dbReference>